<evidence type="ECO:0000259" key="1">
    <source>
        <dbReference type="Pfam" id="PF14529"/>
    </source>
</evidence>
<dbReference type="AlphaFoldDB" id="A0AAV8VS53"/>
<dbReference type="EMBL" id="JANEYG010000036">
    <property type="protein sequence ID" value="KAJ8917064.1"/>
    <property type="molecule type" value="Genomic_DNA"/>
</dbReference>
<dbReference type="SUPFAM" id="SSF56219">
    <property type="entry name" value="DNase I-like"/>
    <property type="match status" value="1"/>
</dbReference>
<reference evidence="2 3" key="1">
    <citation type="journal article" date="2023" name="Insect Mol. Biol.">
        <title>Genome sequencing provides insights into the evolution of gene families encoding plant cell wall-degrading enzymes in longhorned beetles.</title>
        <authorList>
            <person name="Shin N.R."/>
            <person name="Okamura Y."/>
            <person name="Kirsch R."/>
            <person name="Pauchet Y."/>
        </authorList>
    </citation>
    <scope>NUCLEOTIDE SEQUENCE [LARGE SCALE GENOMIC DNA]</scope>
    <source>
        <strain evidence="2">EAD_L_NR</strain>
    </source>
</reference>
<keyword evidence="3" id="KW-1185">Reference proteome</keyword>
<name>A0AAV8VS53_9CUCU</name>
<evidence type="ECO:0000313" key="2">
    <source>
        <dbReference type="EMBL" id="KAJ8917064.1"/>
    </source>
</evidence>
<feature type="domain" description="Endonuclease/exonuclease/phosphatase" evidence="1">
    <location>
        <begin position="79"/>
        <end position="185"/>
    </location>
</feature>
<dbReference type="GO" id="GO:0003824">
    <property type="term" value="F:catalytic activity"/>
    <property type="evidence" value="ECO:0007669"/>
    <property type="project" value="InterPro"/>
</dbReference>
<gene>
    <name evidence="2" type="ORF">NQ315_012983</name>
</gene>
<comment type="caution">
    <text evidence="2">The sequence shown here is derived from an EMBL/GenBank/DDBJ whole genome shotgun (WGS) entry which is preliminary data.</text>
</comment>
<protein>
    <recommendedName>
        <fullName evidence="1">Endonuclease/exonuclease/phosphatase domain-containing protein</fullName>
    </recommendedName>
</protein>
<organism evidence="2 3">
    <name type="scientific">Exocentrus adspersus</name>
    <dbReference type="NCBI Taxonomy" id="1586481"/>
    <lineage>
        <taxon>Eukaryota</taxon>
        <taxon>Metazoa</taxon>
        <taxon>Ecdysozoa</taxon>
        <taxon>Arthropoda</taxon>
        <taxon>Hexapoda</taxon>
        <taxon>Insecta</taxon>
        <taxon>Pterygota</taxon>
        <taxon>Neoptera</taxon>
        <taxon>Endopterygota</taxon>
        <taxon>Coleoptera</taxon>
        <taxon>Polyphaga</taxon>
        <taxon>Cucujiformia</taxon>
        <taxon>Chrysomeloidea</taxon>
        <taxon>Cerambycidae</taxon>
        <taxon>Lamiinae</taxon>
        <taxon>Acanthocinini</taxon>
        <taxon>Exocentrus</taxon>
    </lineage>
</organism>
<dbReference type="InterPro" id="IPR036691">
    <property type="entry name" value="Endo/exonu/phosph_ase_sf"/>
</dbReference>
<proteinExistence type="predicted"/>
<dbReference type="Pfam" id="PF14529">
    <property type="entry name" value="Exo_endo_phos_2"/>
    <property type="match status" value="1"/>
</dbReference>
<dbReference type="Gene3D" id="3.60.10.10">
    <property type="entry name" value="Endonuclease/exonuclease/phosphatase"/>
    <property type="match status" value="1"/>
</dbReference>
<sequence>MARGMPIPNSEGMGYYVTIEDINADIIVASEPNKKLVKKAGWIADNRSDVAVYFKNKGLRVSKTTLGEGFLVIEMEEFQLVATYISPNISRAEYKAALDRCMENIRPDETSVILGDFNAKSQEWGAPAQDERGAALMEWVAALDLVPHNTGEPTFIRGNSATHIDITLSTQSGARKLSQWRVMENSPITGHQFICFCIGTQRRHNDRSLKGKIVISREQFEASLAEAGIDELEGE</sequence>
<accession>A0AAV8VS53</accession>
<dbReference type="InterPro" id="IPR005135">
    <property type="entry name" value="Endo/exonuclease/phosphatase"/>
</dbReference>
<evidence type="ECO:0000313" key="3">
    <source>
        <dbReference type="Proteomes" id="UP001159042"/>
    </source>
</evidence>
<dbReference type="Proteomes" id="UP001159042">
    <property type="component" value="Unassembled WGS sequence"/>
</dbReference>
<feature type="non-terminal residue" evidence="2">
    <location>
        <position position="235"/>
    </location>
</feature>
<dbReference type="CDD" id="cd09077">
    <property type="entry name" value="R1-I-EN"/>
    <property type="match status" value="1"/>
</dbReference>